<dbReference type="Pfam" id="PF12704">
    <property type="entry name" value="MacB_PCD"/>
    <property type="match status" value="1"/>
</dbReference>
<evidence type="ECO:0000313" key="10">
    <source>
        <dbReference type="Proteomes" id="UP000280066"/>
    </source>
</evidence>
<keyword evidence="2" id="KW-1003">Cell membrane</keyword>
<dbReference type="Pfam" id="PF02687">
    <property type="entry name" value="FtsX"/>
    <property type="match status" value="1"/>
</dbReference>
<feature type="transmembrane region" description="Helical" evidence="6">
    <location>
        <begin position="340"/>
        <end position="358"/>
    </location>
</feature>
<feature type="transmembrane region" description="Helical" evidence="6">
    <location>
        <begin position="283"/>
        <end position="304"/>
    </location>
</feature>
<proteinExistence type="predicted"/>
<evidence type="ECO:0000259" key="8">
    <source>
        <dbReference type="Pfam" id="PF12704"/>
    </source>
</evidence>
<dbReference type="PANTHER" id="PTHR30572:SF18">
    <property type="entry name" value="ABC-TYPE MACROLIDE FAMILY EXPORT SYSTEM PERMEASE COMPONENT 2"/>
    <property type="match status" value="1"/>
</dbReference>
<feature type="transmembrane region" description="Helical" evidence="6">
    <location>
        <begin position="378"/>
        <end position="399"/>
    </location>
</feature>
<keyword evidence="10" id="KW-1185">Reference proteome</keyword>
<evidence type="ECO:0000256" key="6">
    <source>
        <dbReference type="SAM" id="Phobius"/>
    </source>
</evidence>
<feature type="domain" description="MacB-like periplasmic core" evidence="8">
    <location>
        <begin position="20"/>
        <end position="239"/>
    </location>
</feature>
<dbReference type="EMBL" id="RWIS01000004">
    <property type="protein sequence ID" value="RSK34656.1"/>
    <property type="molecule type" value="Genomic_DNA"/>
</dbReference>
<evidence type="ECO:0000256" key="2">
    <source>
        <dbReference type="ARBA" id="ARBA00022475"/>
    </source>
</evidence>
<dbReference type="AlphaFoldDB" id="A0A3R9M7W7"/>
<protein>
    <submittedName>
        <fullName evidence="9">ABC transporter permease</fullName>
    </submittedName>
</protein>
<sequence length="417" mass="46823">MLLSYLKIAWKVLLRRKFFTFISLFGISFTLMVLLVVYSLFDHFLGPHYPETRNNRMLYANFLNMRFKSGGNQNSPPSYYLLNRFVRTLKEPELISISSQFAPASAYISGKKLKLDLKYTDAPFWQLLEFNFLEGKPYTEPDVRSAAHVAVINEATARQYFGLSRGVVGKTIELDQTRYRVTGVVADVPGMRINTYADVWVPISLSTEDLQRTEFTGNHVALLLAKSPADVEQMEAEFDRMVRAIPNPDPKNIEQINFHADRMLASIVRPLTGTYNTSKGLTMFYSAISLLTLLFMLLPALNLVNVNVSRIMERSSEIGVRKAFGATSGALVRQFLVENIFLTLVGAVVGLALAWGSLQLLSNSSLVPYAQFGLNWRIFGWGLFISLGFGLLSGVYPAYKMSRLQAVQALRSANSSK</sequence>
<evidence type="ECO:0000256" key="5">
    <source>
        <dbReference type="ARBA" id="ARBA00023136"/>
    </source>
</evidence>
<keyword evidence="4 6" id="KW-1133">Transmembrane helix</keyword>
<comment type="subcellular location">
    <subcellularLocation>
        <location evidence="1">Cell membrane</location>
        <topology evidence="1">Multi-pass membrane protein</topology>
    </subcellularLocation>
</comment>
<name>A0A3R9M7W7_9BACT</name>
<dbReference type="InterPro" id="IPR003838">
    <property type="entry name" value="ABC3_permease_C"/>
</dbReference>
<dbReference type="PANTHER" id="PTHR30572">
    <property type="entry name" value="MEMBRANE COMPONENT OF TRANSPORTER-RELATED"/>
    <property type="match status" value="1"/>
</dbReference>
<dbReference type="GO" id="GO:0022857">
    <property type="term" value="F:transmembrane transporter activity"/>
    <property type="evidence" value="ECO:0007669"/>
    <property type="project" value="TreeGrafter"/>
</dbReference>
<dbReference type="OrthoDB" id="8740261at2"/>
<organism evidence="9 10">
    <name type="scientific">Hymenobacter metallilatus</name>
    <dbReference type="NCBI Taxonomy" id="2493666"/>
    <lineage>
        <taxon>Bacteria</taxon>
        <taxon>Pseudomonadati</taxon>
        <taxon>Bacteroidota</taxon>
        <taxon>Cytophagia</taxon>
        <taxon>Cytophagales</taxon>
        <taxon>Hymenobacteraceae</taxon>
        <taxon>Hymenobacter</taxon>
    </lineage>
</organism>
<dbReference type="GO" id="GO:0005886">
    <property type="term" value="C:plasma membrane"/>
    <property type="evidence" value="ECO:0007669"/>
    <property type="project" value="UniProtKB-SubCell"/>
</dbReference>
<evidence type="ECO:0000256" key="1">
    <source>
        <dbReference type="ARBA" id="ARBA00004651"/>
    </source>
</evidence>
<feature type="domain" description="ABC3 transporter permease C-terminal" evidence="7">
    <location>
        <begin position="291"/>
        <end position="405"/>
    </location>
</feature>
<evidence type="ECO:0000256" key="3">
    <source>
        <dbReference type="ARBA" id="ARBA00022692"/>
    </source>
</evidence>
<dbReference type="Proteomes" id="UP000280066">
    <property type="component" value="Unassembled WGS sequence"/>
</dbReference>
<evidence type="ECO:0000259" key="7">
    <source>
        <dbReference type="Pfam" id="PF02687"/>
    </source>
</evidence>
<gene>
    <name evidence="9" type="ORF">EI290_08535</name>
</gene>
<comment type="caution">
    <text evidence="9">The sequence shown here is derived from an EMBL/GenBank/DDBJ whole genome shotgun (WGS) entry which is preliminary data.</text>
</comment>
<keyword evidence="5 6" id="KW-0472">Membrane</keyword>
<dbReference type="InterPro" id="IPR025857">
    <property type="entry name" value="MacB_PCD"/>
</dbReference>
<accession>A0A3R9M7W7</accession>
<keyword evidence="3 6" id="KW-0812">Transmembrane</keyword>
<dbReference type="InterPro" id="IPR050250">
    <property type="entry name" value="Macrolide_Exporter_MacB"/>
</dbReference>
<feature type="transmembrane region" description="Helical" evidence="6">
    <location>
        <begin position="21"/>
        <end position="41"/>
    </location>
</feature>
<evidence type="ECO:0000256" key="4">
    <source>
        <dbReference type="ARBA" id="ARBA00022989"/>
    </source>
</evidence>
<dbReference type="RefSeq" id="WP_125428683.1">
    <property type="nucleotide sequence ID" value="NZ_RWIS01000004.1"/>
</dbReference>
<evidence type="ECO:0000313" key="9">
    <source>
        <dbReference type="EMBL" id="RSK34656.1"/>
    </source>
</evidence>
<reference evidence="9 10" key="1">
    <citation type="submission" date="2018-12" db="EMBL/GenBank/DDBJ databases">
        <authorList>
            <person name="Feng G."/>
            <person name="Zhu H."/>
        </authorList>
    </citation>
    <scope>NUCLEOTIDE SEQUENCE [LARGE SCALE GENOMIC DNA]</scope>
    <source>
        <strain evidence="9 10">9PBR-2</strain>
    </source>
</reference>